<feature type="chain" id="PRO_5047489217" evidence="1">
    <location>
        <begin position="20"/>
        <end position="208"/>
    </location>
</feature>
<dbReference type="RefSeq" id="WP_237873326.1">
    <property type="nucleotide sequence ID" value="NZ_JAKLTR010000009.1"/>
</dbReference>
<comment type="caution">
    <text evidence="3">The sequence shown here is derived from an EMBL/GenBank/DDBJ whole genome shotgun (WGS) entry which is preliminary data.</text>
</comment>
<evidence type="ECO:0000259" key="2">
    <source>
        <dbReference type="Pfam" id="PF13590"/>
    </source>
</evidence>
<dbReference type="PROSITE" id="PS51257">
    <property type="entry name" value="PROKAR_LIPOPROTEIN"/>
    <property type="match status" value="1"/>
</dbReference>
<dbReference type="Pfam" id="PF13590">
    <property type="entry name" value="DUF4136"/>
    <property type="match status" value="1"/>
</dbReference>
<evidence type="ECO:0000256" key="1">
    <source>
        <dbReference type="SAM" id="SignalP"/>
    </source>
</evidence>
<dbReference type="InterPro" id="IPR025411">
    <property type="entry name" value="DUF4136"/>
</dbReference>
<feature type="domain" description="DUF4136" evidence="2">
    <location>
        <begin position="36"/>
        <end position="204"/>
    </location>
</feature>
<sequence length="208" mass="23089">MKRLLPGIAVMLLIMTGCAKEPLDNLSSDEARLYITNRNDSVSFSSYGTFRITDSVAVISNNQLQEYARTAYDAQLIEAVANQLTQKGYTRVQAGTTPDIGITINRVYNDYSGVISYPDYWGGFGGYWDPFYWGYPGYGYYFPGIIGTYTVTDGAVSIDMFDVKNAAANNNLRFVWNGLIRGSGTFVQGNINSSVQALFDQSPYLTRN</sequence>
<organism evidence="3 4">
    <name type="scientific">Terrimonas ginsenosidimutans</name>
    <dbReference type="NCBI Taxonomy" id="2908004"/>
    <lineage>
        <taxon>Bacteria</taxon>
        <taxon>Pseudomonadati</taxon>
        <taxon>Bacteroidota</taxon>
        <taxon>Chitinophagia</taxon>
        <taxon>Chitinophagales</taxon>
        <taxon>Chitinophagaceae</taxon>
        <taxon>Terrimonas</taxon>
    </lineage>
</organism>
<dbReference type="Gene3D" id="3.30.160.670">
    <property type="match status" value="1"/>
</dbReference>
<keyword evidence="1" id="KW-0732">Signal</keyword>
<protein>
    <submittedName>
        <fullName evidence="3">DUF4136 domain-containing protein</fullName>
    </submittedName>
</protein>
<gene>
    <name evidence="3" type="ORF">LZZ85_14455</name>
</gene>
<accession>A0ABS9KT49</accession>
<dbReference type="EMBL" id="JAKLTR010000009">
    <property type="protein sequence ID" value="MCG2615498.1"/>
    <property type="molecule type" value="Genomic_DNA"/>
</dbReference>
<dbReference type="Proteomes" id="UP001165367">
    <property type="component" value="Unassembled WGS sequence"/>
</dbReference>
<reference evidence="3" key="1">
    <citation type="submission" date="2022-01" db="EMBL/GenBank/DDBJ databases">
        <authorList>
            <person name="Jo J.-H."/>
            <person name="Im W.-T."/>
        </authorList>
    </citation>
    <scope>NUCLEOTIDE SEQUENCE</scope>
    <source>
        <strain evidence="3">NA20</strain>
    </source>
</reference>
<keyword evidence="4" id="KW-1185">Reference proteome</keyword>
<evidence type="ECO:0000313" key="4">
    <source>
        <dbReference type="Proteomes" id="UP001165367"/>
    </source>
</evidence>
<feature type="signal peptide" evidence="1">
    <location>
        <begin position="1"/>
        <end position="19"/>
    </location>
</feature>
<evidence type="ECO:0000313" key="3">
    <source>
        <dbReference type="EMBL" id="MCG2615498.1"/>
    </source>
</evidence>
<name>A0ABS9KT49_9BACT</name>
<proteinExistence type="predicted"/>